<proteinExistence type="predicted"/>
<evidence type="ECO:0000313" key="3">
    <source>
        <dbReference type="Proteomes" id="UP001140502"/>
    </source>
</evidence>
<name>A0A9W8WLX4_9HYPO</name>
<feature type="domain" description="Clr5" evidence="1">
    <location>
        <begin position="14"/>
        <end position="65"/>
    </location>
</feature>
<dbReference type="Proteomes" id="UP001140502">
    <property type="component" value="Unassembled WGS sequence"/>
</dbReference>
<organism evidence="2 3">
    <name type="scientific">Fusarium piperis</name>
    <dbReference type="NCBI Taxonomy" id="1435070"/>
    <lineage>
        <taxon>Eukaryota</taxon>
        <taxon>Fungi</taxon>
        <taxon>Dikarya</taxon>
        <taxon>Ascomycota</taxon>
        <taxon>Pezizomycotina</taxon>
        <taxon>Sordariomycetes</taxon>
        <taxon>Hypocreomycetidae</taxon>
        <taxon>Hypocreales</taxon>
        <taxon>Nectriaceae</taxon>
        <taxon>Fusarium</taxon>
        <taxon>Fusarium solani species complex</taxon>
    </lineage>
</organism>
<protein>
    <recommendedName>
        <fullName evidence="1">Clr5 domain-containing protein</fullName>
    </recommendedName>
</protein>
<accession>A0A9W8WLX4</accession>
<gene>
    <name evidence="2" type="ORF">N0V84_001059</name>
</gene>
<dbReference type="InterPro" id="IPR025676">
    <property type="entry name" value="Clr5_dom"/>
</dbReference>
<dbReference type="PANTHER" id="PTHR38788:SF3">
    <property type="entry name" value="CLR5 DOMAIN-CONTAINING PROTEIN"/>
    <property type="match status" value="1"/>
</dbReference>
<dbReference type="OrthoDB" id="539213at2759"/>
<dbReference type="Pfam" id="PF14420">
    <property type="entry name" value="Clr5"/>
    <property type="match status" value="1"/>
</dbReference>
<sequence>MDSDPKFLHIPYNKRWEYLKDTIIKLYLEEGEQVDKVASRMKSEYSFDALPSAYKYQFRKWGIKKSTSSKVKAQAVKVQLKRKRDASTSDLIIVEGGREKPLDKKKMKRFLQDDLRRRHEPVLASGM</sequence>
<evidence type="ECO:0000259" key="1">
    <source>
        <dbReference type="Pfam" id="PF14420"/>
    </source>
</evidence>
<dbReference type="EMBL" id="JAPEUR010000010">
    <property type="protein sequence ID" value="KAJ4328541.1"/>
    <property type="molecule type" value="Genomic_DNA"/>
</dbReference>
<dbReference type="AlphaFoldDB" id="A0A9W8WLX4"/>
<keyword evidence="3" id="KW-1185">Reference proteome</keyword>
<evidence type="ECO:0000313" key="2">
    <source>
        <dbReference type="EMBL" id="KAJ4328541.1"/>
    </source>
</evidence>
<comment type="caution">
    <text evidence="2">The sequence shown here is derived from an EMBL/GenBank/DDBJ whole genome shotgun (WGS) entry which is preliminary data.</text>
</comment>
<reference evidence="2" key="1">
    <citation type="submission" date="2022-10" db="EMBL/GenBank/DDBJ databases">
        <title>Tapping the CABI collections for fungal endophytes: first genome assemblies for Collariella, Neodidymelliopsis, Ascochyta clinopodiicola, Didymella pomorum, Didymosphaeria variabile, Neocosmospora piperis and Neocucurbitaria cava.</title>
        <authorList>
            <person name="Hill R."/>
        </authorList>
    </citation>
    <scope>NUCLEOTIDE SEQUENCE</scope>
    <source>
        <strain evidence="2">IMI 366586</strain>
    </source>
</reference>
<dbReference type="PANTHER" id="PTHR38788">
    <property type="entry name" value="CLR5 DOMAIN-CONTAINING PROTEIN"/>
    <property type="match status" value="1"/>
</dbReference>